<dbReference type="HOGENOM" id="CLU_013985_3_1_6"/>
<gene>
    <name evidence="2" type="ORF">OM33_15785</name>
</gene>
<dbReference type="eggNOG" id="COG1670">
    <property type="taxonomic scope" value="Bacteria"/>
</dbReference>
<evidence type="ECO:0000259" key="1">
    <source>
        <dbReference type="PROSITE" id="PS51186"/>
    </source>
</evidence>
<evidence type="ECO:0000313" key="2">
    <source>
        <dbReference type="EMBL" id="AIY66603.1"/>
    </source>
</evidence>
<dbReference type="PANTHER" id="PTHR43792">
    <property type="entry name" value="GNAT FAMILY, PUTATIVE (AFU_ORTHOLOGUE AFUA_3G00765)-RELATED-RELATED"/>
    <property type="match status" value="1"/>
</dbReference>
<dbReference type="STRING" id="1348114.OM33_15785"/>
<keyword evidence="3" id="KW-1185">Reference proteome</keyword>
<dbReference type="Gene3D" id="3.40.630.30">
    <property type="match status" value="1"/>
</dbReference>
<dbReference type="InterPro" id="IPR051531">
    <property type="entry name" value="N-acetyltransferase"/>
</dbReference>
<dbReference type="RefSeq" id="WP_040134962.1">
    <property type="nucleotide sequence ID" value="NZ_CP009889.1"/>
</dbReference>
<dbReference type="KEGG" id="pseo:OM33_15785"/>
<proteinExistence type="predicted"/>
<dbReference type="PROSITE" id="PS51186">
    <property type="entry name" value="GNAT"/>
    <property type="match status" value="1"/>
</dbReference>
<dbReference type="SUPFAM" id="SSF55729">
    <property type="entry name" value="Acyl-CoA N-acyltransferases (Nat)"/>
    <property type="match status" value="1"/>
</dbReference>
<dbReference type="PANTHER" id="PTHR43792:SF1">
    <property type="entry name" value="N-ACETYLTRANSFERASE DOMAIN-CONTAINING PROTEIN"/>
    <property type="match status" value="1"/>
</dbReference>
<dbReference type="EMBL" id="CP009889">
    <property type="protein sequence ID" value="AIY66603.1"/>
    <property type="molecule type" value="Genomic_DNA"/>
</dbReference>
<name>A0A0A7EJA8_9GAMM</name>
<dbReference type="InterPro" id="IPR000182">
    <property type="entry name" value="GNAT_dom"/>
</dbReference>
<reference evidence="2 3" key="1">
    <citation type="submission" date="2014-11" db="EMBL/GenBank/DDBJ databases">
        <title>Complete Genome Sequence of Pseudoalteromonas sp. Strain OCN003 Isolated from Kaneohe Bay, Oahu, Hawaii.</title>
        <authorList>
            <person name="Beurmann S."/>
            <person name="Videau P."/>
            <person name="Ushijima B."/>
            <person name="Smith A.M."/>
            <person name="Aeby G.S."/>
            <person name="Callahan S.M."/>
            <person name="Belcaid M."/>
        </authorList>
    </citation>
    <scope>NUCLEOTIDE SEQUENCE [LARGE SCALE GENOMIC DNA]</scope>
    <source>
        <strain evidence="2 3">OCN003</strain>
    </source>
</reference>
<keyword evidence="2" id="KW-0808">Transferase</keyword>
<dbReference type="CDD" id="cd04301">
    <property type="entry name" value="NAT_SF"/>
    <property type="match status" value="1"/>
</dbReference>
<dbReference type="OrthoDB" id="7852312at2"/>
<evidence type="ECO:0000313" key="3">
    <source>
        <dbReference type="Proteomes" id="UP000030341"/>
    </source>
</evidence>
<feature type="domain" description="N-acetyltransferase" evidence="1">
    <location>
        <begin position="8"/>
        <end position="175"/>
    </location>
</feature>
<organism evidence="2 3">
    <name type="scientific">Pseudoalteromonas piratica</name>
    <dbReference type="NCBI Taxonomy" id="1348114"/>
    <lineage>
        <taxon>Bacteria</taxon>
        <taxon>Pseudomonadati</taxon>
        <taxon>Pseudomonadota</taxon>
        <taxon>Gammaproteobacteria</taxon>
        <taxon>Alteromonadales</taxon>
        <taxon>Pseudoalteromonadaceae</taxon>
        <taxon>Pseudoalteromonas</taxon>
    </lineage>
</organism>
<sequence>MELHTSRLLLRPLFQADYQFFSHLHQLPEVMRYVADLPSNEKIQQRFNERIGSWQKEKNRWLTLIMIEKSSAQPIGVTGFLSQWQPFQQAELGFLIDPTFQGMGYGKESTLKIMDFAFNHCQYHKVSATVTDGNIASSNLLTSLGFKLEGKLRDNYQINGRWCNDLKYGMLKSEYISQSNA</sequence>
<dbReference type="InterPro" id="IPR016181">
    <property type="entry name" value="Acyl_CoA_acyltransferase"/>
</dbReference>
<dbReference type="AlphaFoldDB" id="A0A0A7EJA8"/>
<dbReference type="GO" id="GO:0016747">
    <property type="term" value="F:acyltransferase activity, transferring groups other than amino-acyl groups"/>
    <property type="evidence" value="ECO:0007669"/>
    <property type="project" value="InterPro"/>
</dbReference>
<dbReference type="Proteomes" id="UP000030341">
    <property type="component" value="Chromosome 2"/>
</dbReference>
<dbReference type="Pfam" id="PF13302">
    <property type="entry name" value="Acetyltransf_3"/>
    <property type="match status" value="1"/>
</dbReference>
<protein>
    <submittedName>
        <fullName evidence="2">GCN5 family acetyltransferase</fullName>
    </submittedName>
</protein>
<accession>A0A0A7EJA8</accession>